<name>A0A2I4BNP9_AUSLI</name>
<dbReference type="InterPro" id="IPR003967">
    <property type="entry name" value="K_chnl_volt-dep_ERG"/>
</dbReference>
<keyword evidence="9" id="KW-0630">Potassium</keyword>
<dbReference type="GO" id="GO:0034702">
    <property type="term" value="C:monoatomic ion channel complex"/>
    <property type="evidence" value="ECO:0007669"/>
    <property type="project" value="UniProtKB-KW"/>
</dbReference>
<evidence type="ECO:0000256" key="6">
    <source>
        <dbReference type="ARBA" id="ARBA00022692"/>
    </source>
</evidence>
<keyword evidence="8" id="KW-0851">Voltage-gated channel</keyword>
<evidence type="ECO:0000256" key="12">
    <source>
        <dbReference type="ARBA" id="ARBA00023136"/>
    </source>
</evidence>
<dbReference type="PRINTS" id="PR01463">
    <property type="entry name" value="EAGCHANLFMLY"/>
</dbReference>
<dbReference type="InterPro" id="IPR005821">
    <property type="entry name" value="Ion_trans_dom"/>
</dbReference>
<keyword evidence="4" id="KW-0633">Potassium transport</keyword>
<feature type="transmembrane region" description="Helical" evidence="15">
    <location>
        <begin position="212"/>
        <end position="238"/>
    </location>
</feature>
<feature type="transmembrane region" description="Helical" evidence="15">
    <location>
        <begin position="77"/>
        <end position="98"/>
    </location>
</feature>
<dbReference type="PROSITE" id="PS50042">
    <property type="entry name" value="CNMP_BINDING_3"/>
    <property type="match status" value="1"/>
</dbReference>
<evidence type="ECO:0000256" key="15">
    <source>
        <dbReference type="SAM" id="Phobius"/>
    </source>
</evidence>
<dbReference type="InterPro" id="IPR050818">
    <property type="entry name" value="KCNH_animal-type"/>
</dbReference>
<dbReference type="RefSeq" id="XP_013869371.1">
    <property type="nucleotide sequence ID" value="XM_014013917.1"/>
</dbReference>
<sequence length="868" mass="97745">MKGEEEAIGGSKCCSFPAPMELLSPSKRKDCPQNVTEKVTQVFSLESDVLPEYKLQAPETRWWILLHYSPFKAFWDWIILLLVLYTAVFTPYSAAFLLDEHGGFRQRRCGYTCNPLNIVDLMVDVLFIVDIVINFRTTYVDQKDVVITQPSRIAKHYIKGWFFIDLFAAIPFDLVIFRSGSDEMATLTSLLKTARLLRLVRVARKLDRYSEYGAAVLFLLMCTFVLIAHWLACIWYAIGFVERPYTETGWLDNLAEQLGKTYNDSDSTSGPSVKDKYVTALYFTLSSLTSVGFGNVSPNTNSEKIFSICVMVIGSLMYASIFGNVSAIIQRLYSGTTRYHTQMLRVKEFIRFHQIPGALRQRLEEYFQHAWSYTNGIDMNAVLKGFPVSLQADICLHLNRSLLHNCKAFRGGSKACLRALAMRIRTVHAPPGDTLIHYGDLLDSLFFISRGSIQVMRDYVVIALLEKNDIFGELIHMFDEPGRANADVYTITYCDLHCIPREDLLEVLDIYPNFADNFWRNLEITFDLRDTDPMPPIIADDSGDDSEYRHKQKHRNHSLDCRIRPDGIDHEDSYHLQSCHHSPPQAGWEDLWSSGSSCSQSSEGLAKPITHNAGTELYPPSVVQLLPQSGTTDAALDRGHQASSLNVPGMYRYWSDQQSQQFSSHVLRSSSACNSNHPPLVTEERPSELESQLQVLQSQLNRLETRMTADINVILQLLQRQNAAVPPAYSTVSSSALPIDSAGLYETGTPVLHSMYPISPIQVDNNIPKHTLDQTNLKSSKTSQESLSSGIHVIAASDDTTFMAVTPETDTHPGFTPQLPQQSVKSALEVNTRLYEKLHCPSLPADLDLTAERTRIQKHVSDPTLPVT</sequence>
<dbReference type="FunFam" id="2.60.120.10:FF:000061">
    <property type="entry name" value="Potassium voltage-gated channel subfamily H member 3"/>
    <property type="match status" value="1"/>
</dbReference>
<evidence type="ECO:0000256" key="11">
    <source>
        <dbReference type="ARBA" id="ARBA00023065"/>
    </source>
</evidence>
<keyword evidence="2" id="KW-0813">Transport</keyword>
<dbReference type="GO" id="GO:0086091">
    <property type="term" value="P:regulation of heart rate by cardiac conduction"/>
    <property type="evidence" value="ECO:0007669"/>
    <property type="project" value="TreeGrafter"/>
</dbReference>
<comment type="subcellular location">
    <subcellularLocation>
        <location evidence="1">Cell membrane</location>
        <topology evidence="1">Multi-pass membrane protein</topology>
    </subcellularLocation>
</comment>
<dbReference type="SUPFAM" id="SSF81324">
    <property type="entry name" value="Voltage-gated potassium channels"/>
    <property type="match status" value="1"/>
</dbReference>
<evidence type="ECO:0000256" key="14">
    <source>
        <dbReference type="ARBA" id="ARBA00034430"/>
    </source>
</evidence>
<dbReference type="SMART" id="SM00100">
    <property type="entry name" value="cNMP"/>
    <property type="match status" value="1"/>
</dbReference>
<evidence type="ECO:0000256" key="2">
    <source>
        <dbReference type="ARBA" id="ARBA00022448"/>
    </source>
</evidence>
<keyword evidence="11" id="KW-0406">Ion transport</keyword>
<dbReference type="PRINTS" id="PR01470">
    <property type="entry name" value="ERGCHANNEL"/>
</dbReference>
<dbReference type="GO" id="GO:0005886">
    <property type="term" value="C:plasma membrane"/>
    <property type="evidence" value="ECO:0007669"/>
    <property type="project" value="UniProtKB-SubCell"/>
</dbReference>
<dbReference type="CTD" id="570070"/>
<evidence type="ECO:0000256" key="5">
    <source>
        <dbReference type="ARBA" id="ARBA00022553"/>
    </source>
</evidence>
<dbReference type="InterPro" id="IPR000595">
    <property type="entry name" value="cNMP-bd_dom"/>
</dbReference>
<keyword evidence="6 15" id="KW-0812">Transmembrane</keyword>
<dbReference type="InParanoid" id="A0A2I4BNP9"/>
<dbReference type="PANTHER" id="PTHR10217">
    <property type="entry name" value="VOLTAGE AND LIGAND GATED POTASSIUM CHANNEL"/>
    <property type="match status" value="1"/>
</dbReference>
<gene>
    <name evidence="18" type="primary">kcnh6b</name>
</gene>
<evidence type="ECO:0000256" key="13">
    <source>
        <dbReference type="ARBA" id="ARBA00023303"/>
    </source>
</evidence>
<dbReference type="Pfam" id="PF00027">
    <property type="entry name" value="cNMP_binding"/>
    <property type="match status" value="1"/>
</dbReference>
<keyword evidence="12 15" id="KW-0472">Membrane</keyword>
<dbReference type="GO" id="GO:0005242">
    <property type="term" value="F:inward rectifier potassium channel activity"/>
    <property type="evidence" value="ECO:0007669"/>
    <property type="project" value="TreeGrafter"/>
</dbReference>
<evidence type="ECO:0000313" key="17">
    <source>
        <dbReference type="Proteomes" id="UP000192220"/>
    </source>
</evidence>
<dbReference type="KEGG" id="alim:106521376"/>
<dbReference type="Gene3D" id="1.10.1200.260">
    <property type="match status" value="1"/>
</dbReference>
<keyword evidence="13" id="KW-0407">Ion channel</keyword>
<dbReference type="PANTHER" id="PTHR10217:SF506">
    <property type="entry name" value="POTASSIUM VOLTAGE-GATED CHANNEL SUBFAMILY H MEMBER 2"/>
    <property type="match status" value="1"/>
</dbReference>
<evidence type="ECO:0000313" key="18">
    <source>
        <dbReference type="RefSeq" id="XP_013869371.1"/>
    </source>
</evidence>
<dbReference type="CDD" id="cd00038">
    <property type="entry name" value="CAP_ED"/>
    <property type="match status" value="1"/>
</dbReference>
<evidence type="ECO:0000256" key="9">
    <source>
        <dbReference type="ARBA" id="ARBA00022958"/>
    </source>
</evidence>
<dbReference type="SUPFAM" id="SSF51206">
    <property type="entry name" value="cAMP-binding domain-like"/>
    <property type="match status" value="1"/>
</dbReference>
<evidence type="ECO:0000259" key="16">
    <source>
        <dbReference type="PROSITE" id="PS50042"/>
    </source>
</evidence>
<comment type="catalytic activity">
    <reaction evidence="14">
        <text>K(+)(in) = K(+)(out)</text>
        <dbReference type="Rhea" id="RHEA:29463"/>
        <dbReference type="ChEBI" id="CHEBI:29103"/>
    </reaction>
</comment>
<dbReference type="AlphaFoldDB" id="A0A2I4BNP9"/>
<dbReference type="Gene3D" id="1.10.287.70">
    <property type="match status" value="1"/>
</dbReference>
<dbReference type="GO" id="GO:0086013">
    <property type="term" value="P:membrane repolarization during cardiac muscle cell action potential"/>
    <property type="evidence" value="ECO:0007669"/>
    <property type="project" value="TreeGrafter"/>
</dbReference>
<dbReference type="FunFam" id="1.10.1200.260:FF:000001">
    <property type="entry name" value="Potassium voltage-gated channel subfamily H member 7"/>
    <property type="match status" value="1"/>
</dbReference>
<dbReference type="Pfam" id="PF00520">
    <property type="entry name" value="Ion_trans"/>
    <property type="match status" value="1"/>
</dbReference>
<keyword evidence="5" id="KW-0597">Phosphoprotein</keyword>
<accession>A0A2I4BNP9</accession>
<dbReference type="FunFam" id="1.10.287.70:FF:000020">
    <property type="entry name" value="Potassium channel, voltage-gated eag-related subfamily H, member 7"/>
    <property type="match status" value="1"/>
</dbReference>
<feature type="transmembrane region" description="Helical" evidence="15">
    <location>
        <begin position="277"/>
        <end position="296"/>
    </location>
</feature>
<dbReference type="InterPro" id="IPR014710">
    <property type="entry name" value="RmlC-like_jellyroll"/>
</dbReference>
<evidence type="ECO:0000256" key="10">
    <source>
        <dbReference type="ARBA" id="ARBA00022989"/>
    </source>
</evidence>
<keyword evidence="10 15" id="KW-1133">Transmembrane helix</keyword>
<dbReference type="OrthoDB" id="432483at2759"/>
<dbReference type="InterPro" id="IPR018490">
    <property type="entry name" value="cNMP-bd_dom_sf"/>
</dbReference>
<feature type="transmembrane region" description="Helical" evidence="15">
    <location>
        <begin position="308"/>
        <end position="329"/>
    </location>
</feature>
<dbReference type="Proteomes" id="UP000192220">
    <property type="component" value="Unplaced"/>
</dbReference>
<evidence type="ECO:0000256" key="8">
    <source>
        <dbReference type="ARBA" id="ARBA00022882"/>
    </source>
</evidence>
<dbReference type="Gene3D" id="2.60.120.10">
    <property type="entry name" value="Jelly Rolls"/>
    <property type="match status" value="1"/>
</dbReference>
<reference evidence="18" key="1">
    <citation type="submission" date="2025-08" db="UniProtKB">
        <authorList>
            <consortium name="RefSeq"/>
        </authorList>
    </citation>
    <scope>IDENTIFICATION</scope>
    <source>
        <strain evidence="18">Quisiro</strain>
        <tissue evidence="18">Liver</tissue>
    </source>
</reference>
<keyword evidence="7" id="KW-0631">Potassium channel</keyword>
<organism evidence="17 18">
    <name type="scientific">Austrofundulus limnaeus</name>
    <name type="common">Annual killifish</name>
    <dbReference type="NCBI Taxonomy" id="52670"/>
    <lineage>
        <taxon>Eukaryota</taxon>
        <taxon>Metazoa</taxon>
        <taxon>Chordata</taxon>
        <taxon>Craniata</taxon>
        <taxon>Vertebrata</taxon>
        <taxon>Euteleostomi</taxon>
        <taxon>Actinopterygii</taxon>
        <taxon>Neopterygii</taxon>
        <taxon>Teleostei</taxon>
        <taxon>Neoteleostei</taxon>
        <taxon>Acanthomorphata</taxon>
        <taxon>Ovalentaria</taxon>
        <taxon>Atherinomorphae</taxon>
        <taxon>Cyprinodontiformes</taxon>
        <taxon>Rivulidae</taxon>
        <taxon>Austrofundulus</taxon>
    </lineage>
</organism>
<keyword evidence="3" id="KW-1003">Cell membrane</keyword>
<evidence type="ECO:0000256" key="1">
    <source>
        <dbReference type="ARBA" id="ARBA00004651"/>
    </source>
</evidence>
<feature type="domain" description="Cyclic nucleotide-binding" evidence="16">
    <location>
        <begin position="408"/>
        <end position="508"/>
    </location>
</feature>
<keyword evidence="17" id="KW-1185">Reference proteome</keyword>
<evidence type="ECO:0000256" key="4">
    <source>
        <dbReference type="ARBA" id="ARBA00022538"/>
    </source>
</evidence>
<dbReference type="InterPro" id="IPR003938">
    <property type="entry name" value="K_chnl_volt-dep_EAG/ELK/ERG"/>
</dbReference>
<proteinExistence type="predicted"/>
<evidence type="ECO:0000256" key="3">
    <source>
        <dbReference type="ARBA" id="ARBA00022475"/>
    </source>
</evidence>
<evidence type="ECO:0000256" key="7">
    <source>
        <dbReference type="ARBA" id="ARBA00022826"/>
    </source>
</evidence>
<dbReference type="GO" id="GO:0060307">
    <property type="term" value="P:regulation of ventricular cardiac muscle cell membrane repolarization"/>
    <property type="evidence" value="ECO:0007669"/>
    <property type="project" value="TreeGrafter"/>
</dbReference>
<protein>
    <submittedName>
        <fullName evidence="18">Potassium voltage-gated channel subfamily H member 2</fullName>
    </submittedName>
</protein>